<dbReference type="AlphaFoldDB" id="A0A0E0KB95"/>
<evidence type="ECO:0000259" key="1">
    <source>
        <dbReference type="Pfam" id="PF07762"/>
    </source>
</evidence>
<dbReference type="PANTHER" id="PTHR33086">
    <property type="entry name" value="OS05G0468200 PROTEIN-RELATED"/>
    <property type="match status" value="1"/>
</dbReference>
<evidence type="ECO:0000313" key="3">
    <source>
        <dbReference type="Proteomes" id="UP000026962"/>
    </source>
</evidence>
<dbReference type="InterPro" id="IPR011676">
    <property type="entry name" value="DUF1618"/>
</dbReference>
<reference evidence="2" key="2">
    <citation type="submission" date="2018-05" db="EMBL/GenBank/DDBJ databases">
        <title>OpunRS2 (Oryza punctata Reference Sequence Version 2).</title>
        <authorList>
            <person name="Zhang J."/>
            <person name="Kudrna D."/>
            <person name="Lee S."/>
            <person name="Talag J."/>
            <person name="Welchert J."/>
            <person name="Wing R.A."/>
        </authorList>
    </citation>
    <scope>NUCLEOTIDE SEQUENCE [LARGE SCALE GENOMIC DNA]</scope>
</reference>
<dbReference type="eggNOG" id="ENOG502R3CK">
    <property type="taxonomic scope" value="Eukaryota"/>
</dbReference>
<dbReference type="HOGENOM" id="CLU_028502_1_1_1"/>
<evidence type="ECO:0000313" key="2">
    <source>
        <dbReference type="EnsemblPlants" id="OPUNC03G10140.1"/>
    </source>
</evidence>
<dbReference type="Pfam" id="PF07762">
    <property type="entry name" value="DUF1618"/>
    <property type="match status" value="1"/>
</dbReference>
<proteinExistence type="predicted"/>
<dbReference type="OMA" id="DLIACEF"/>
<protein>
    <recommendedName>
        <fullName evidence="1">DUF1618 domain-containing protein</fullName>
    </recommendedName>
</protein>
<reference evidence="2" key="1">
    <citation type="submission" date="2015-04" db="UniProtKB">
        <authorList>
            <consortium name="EnsemblPlants"/>
        </authorList>
    </citation>
    <scope>IDENTIFICATION</scope>
</reference>
<feature type="domain" description="DUF1618" evidence="1">
    <location>
        <begin position="229"/>
        <end position="357"/>
    </location>
</feature>
<dbReference type="Proteomes" id="UP000026962">
    <property type="component" value="Chromosome 3"/>
</dbReference>
<keyword evidence="3" id="KW-1185">Reference proteome</keyword>
<organism evidence="2">
    <name type="scientific">Oryza punctata</name>
    <name type="common">Red rice</name>
    <dbReference type="NCBI Taxonomy" id="4537"/>
    <lineage>
        <taxon>Eukaryota</taxon>
        <taxon>Viridiplantae</taxon>
        <taxon>Streptophyta</taxon>
        <taxon>Embryophyta</taxon>
        <taxon>Tracheophyta</taxon>
        <taxon>Spermatophyta</taxon>
        <taxon>Magnoliopsida</taxon>
        <taxon>Liliopsida</taxon>
        <taxon>Poales</taxon>
        <taxon>Poaceae</taxon>
        <taxon>BOP clade</taxon>
        <taxon>Oryzoideae</taxon>
        <taxon>Oryzeae</taxon>
        <taxon>Oryzinae</taxon>
        <taxon>Oryza</taxon>
    </lineage>
</organism>
<accession>A0A0E0KB95</accession>
<dbReference type="STRING" id="4537.A0A0E0KB95"/>
<name>A0A0E0KB95_ORYPU</name>
<dbReference type="Gramene" id="OPUNC03G10140.1">
    <property type="protein sequence ID" value="OPUNC03G10140.1"/>
    <property type="gene ID" value="OPUNC03G10140"/>
</dbReference>
<dbReference type="PANTHER" id="PTHR33086:SF62">
    <property type="entry name" value="OS01G0182100 PROTEIN"/>
    <property type="match status" value="1"/>
</dbReference>
<dbReference type="EnsemblPlants" id="OPUNC03G10140.1">
    <property type="protein sequence ID" value="OPUNC03G10140.1"/>
    <property type="gene ID" value="OPUNC03G10140"/>
</dbReference>
<sequence>MAPSWVLLERVVKPTVFDEEESKGKGESTGAPVKYLPTRLRQEVPAGMRDVKLYPQVADPPIVSRFSMLISRKAIRVVGTVRAQCADKSLVLFYAGTGFPGSSSHGCHLIYDAIDGSLTAVHTFPFPVSGVIWVGTAAVLRHGGGGGGYGTTTAAYVLAELLRPFHGSLPDATLVMWLSNSPASTSGSSNKPPGQWVKEDFRLPIEVCTGTDPFTSDLVFSFGESCLCWTDLFMGILFCDLATLRAPRFRFIPLPKACSFDPVGKYGRPNMPEFRSMGRVNGVIKLIDMEGFTKEYQAVDEVKLTIWTLSADLSEWEKGPVCSVGDIWASEEFIAMGLPRLRPMCPVLSMVDEDVVCVVMSEVEIEESDVTNFDDEENKLKFKAQYVLDIDVRHKKVLSITQRHIESLADLIPNLIACEFTAYSELSKEMKTMVEGNEAEESTKRMKLK</sequence>